<dbReference type="GO" id="GO:0005770">
    <property type="term" value="C:late endosome"/>
    <property type="evidence" value="ECO:0007669"/>
    <property type="project" value="EnsemblMetazoa"/>
</dbReference>
<feature type="transmembrane region" description="Helical" evidence="8">
    <location>
        <begin position="211"/>
        <end position="230"/>
    </location>
</feature>
<dbReference type="GO" id="GO:0015677">
    <property type="term" value="P:copper ion import"/>
    <property type="evidence" value="ECO:0007669"/>
    <property type="project" value="EnsemblMetazoa"/>
</dbReference>
<dbReference type="FunFam" id="1.10.472.100:FF:000001">
    <property type="entry name" value="Presenilin"/>
    <property type="match status" value="1"/>
</dbReference>
<feature type="transmembrane region" description="Helical" evidence="8">
    <location>
        <begin position="178"/>
        <end position="199"/>
    </location>
</feature>
<keyword evidence="8" id="KW-0645">Protease</keyword>
<dbReference type="OrthoDB" id="20287at2759"/>
<reference evidence="10 11" key="1">
    <citation type="journal article" date="2007" name="Nature">
        <title>Evolution of genes and genomes on the Drosophila phylogeny.</title>
        <authorList>
            <consortium name="Drosophila 12 Genomes Consortium"/>
            <person name="Clark A.G."/>
            <person name="Eisen M.B."/>
            <person name="Smith D.R."/>
            <person name="Bergman C.M."/>
            <person name="Oliver B."/>
            <person name="Markow T.A."/>
            <person name="Kaufman T.C."/>
            <person name="Kellis M."/>
            <person name="Gelbart W."/>
            <person name="Iyer V.N."/>
            <person name="Pollard D.A."/>
            <person name="Sackton T.B."/>
            <person name="Larracuente A.M."/>
            <person name="Singh N.D."/>
            <person name="Abad J.P."/>
            <person name="Abt D.N."/>
            <person name="Adryan B."/>
            <person name="Aguade M."/>
            <person name="Akashi H."/>
            <person name="Anderson W.W."/>
            <person name="Aquadro C.F."/>
            <person name="Ardell D.H."/>
            <person name="Arguello R."/>
            <person name="Artieri C.G."/>
            <person name="Barbash D.A."/>
            <person name="Barker D."/>
            <person name="Barsanti P."/>
            <person name="Batterham P."/>
            <person name="Batzoglou S."/>
            <person name="Begun D."/>
            <person name="Bhutkar A."/>
            <person name="Blanco E."/>
            <person name="Bosak S.A."/>
            <person name="Bradley R.K."/>
            <person name="Brand A.D."/>
            <person name="Brent M.R."/>
            <person name="Brooks A.N."/>
            <person name="Brown R.H."/>
            <person name="Butlin R.K."/>
            <person name="Caggese C."/>
            <person name="Calvi B.R."/>
            <person name="Bernardo de Carvalho A."/>
            <person name="Caspi A."/>
            <person name="Castrezana S."/>
            <person name="Celniker S.E."/>
            <person name="Chang J.L."/>
            <person name="Chapple C."/>
            <person name="Chatterji S."/>
            <person name="Chinwalla A."/>
            <person name="Civetta A."/>
            <person name="Clifton S.W."/>
            <person name="Comeron J.M."/>
            <person name="Costello J.C."/>
            <person name="Coyne J.A."/>
            <person name="Daub J."/>
            <person name="David R.G."/>
            <person name="Delcher A.L."/>
            <person name="Delehaunty K."/>
            <person name="Do C.B."/>
            <person name="Ebling H."/>
            <person name="Edwards K."/>
            <person name="Eickbush T."/>
            <person name="Evans J.D."/>
            <person name="Filipski A."/>
            <person name="Findeiss S."/>
            <person name="Freyhult E."/>
            <person name="Fulton L."/>
            <person name="Fulton R."/>
            <person name="Garcia A.C."/>
            <person name="Gardiner A."/>
            <person name="Garfield D.A."/>
            <person name="Garvin B.E."/>
            <person name="Gibson G."/>
            <person name="Gilbert D."/>
            <person name="Gnerre S."/>
            <person name="Godfrey J."/>
            <person name="Good R."/>
            <person name="Gotea V."/>
            <person name="Gravely B."/>
            <person name="Greenberg A.J."/>
            <person name="Griffiths-Jones S."/>
            <person name="Gross S."/>
            <person name="Guigo R."/>
            <person name="Gustafson E.A."/>
            <person name="Haerty W."/>
            <person name="Hahn M.W."/>
            <person name="Halligan D.L."/>
            <person name="Halpern A.L."/>
            <person name="Halter G.M."/>
            <person name="Han M.V."/>
            <person name="Heger A."/>
            <person name="Hillier L."/>
            <person name="Hinrichs A.S."/>
            <person name="Holmes I."/>
            <person name="Hoskins R.A."/>
            <person name="Hubisz M.J."/>
            <person name="Hultmark D."/>
            <person name="Huntley M.A."/>
            <person name="Jaffe D.B."/>
            <person name="Jagadeeshan S."/>
            <person name="Jeck W.R."/>
            <person name="Johnson J."/>
            <person name="Jones C.D."/>
            <person name="Jordan W.C."/>
            <person name="Karpen G.H."/>
            <person name="Kataoka E."/>
            <person name="Keightley P.D."/>
            <person name="Kheradpour P."/>
            <person name="Kirkness E.F."/>
            <person name="Koerich L.B."/>
            <person name="Kristiansen K."/>
            <person name="Kudrna D."/>
            <person name="Kulathinal R.J."/>
            <person name="Kumar S."/>
            <person name="Kwok R."/>
            <person name="Lander E."/>
            <person name="Langley C.H."/>
            <person name="Lapoint R."/>
            <person name="Lazzaro B.P."/>
            <person name="Lee S.J."/>
            <person name="Levesque L."/>
            <person name="Li R."/>
            <person name="Lin C.F."/>
            <person name="Lin M.F."/>
            <person name="Lindblad-Toh K."/>
            <person name="Llopart A."/>
            <person name="Long M."/>
            <person name="Low L."/>
            <person name="Lozovsky E."/>
            <person name="Lu J."/>
            <person name="Luo M."/>
            <person name="Machado C.A."/>
            <person name="Makalowski W."/>
            <person name="Marzo M."/>
            <person name="Matsuda M."/>
            <person name="Matzkin L."/>
            <person name="McAllister B."/>
            <person name="McBride C.S."/>
            <person name="McKernan B."/>
            <person name="McKernan K."/>
            <person name="Mendez-Lago M."/>
            <person name="Minx P."/>
            <person name="Mollenhauer M.U."/>
            <person name="Montooth K."/>
            <person name="Mount S.M."/>
            <person name="Mu X."/>
            <person name="Myers E."/>
            <person name="Negre B."/>
            <person name="Newfeld S."/>
            <person name="Nielsen R."/>
            <person name="Noor M.A."/>
            <person name="O'Grady P."/>
            <person name="Pachter L."/>
            <person name="Papaceit M."/>
            <person name="Parisi M.J."/>
            <person name="Parisi M."/>
            <person name="Parts L."/>
            <person name="Pedersen J.S."/>
            <person name="Pesole G."/>
            <person name="Phillippy A.M."/>
            <person name="Ponting C.P."/>
            <person name="Pop M."/>
            <person name="Porcelli D."/>
            <person name="Powell J.R."/>
            <person name="Prohaska S."/>
            <person name="Pruitt K."/>
            <person name="Puig M."/>
            <person name="Quesneville H."/>
            <person name="Ram K.R."/>
            <person name="Rand D."/>
            <person name="Rasmussen M.D."/>
            <person name="Reed L.K."/>
            <person name="Reenan R."/>
            <person name="Reily A."/>
            <person name="Remington K.A."/>
            <person name="Rieger T.T."/>
            <person name="Ritchie M.G."/>
            <person name="Robin C."/>
            <person name="Rogers Y.H."/>
            <person name="Rohde C."/>
            <person name="Rozas J."/>
            <person name="Rubenfield M.J."/>
            <person name="Ruiz A."/>
            <person name="Russo S."/>
            <person name="Salzberg S.L."/>
            <person name="Sanchez-Gracia A."/>
            <person name="Saranga D.J."/>
            <person name="Sato H."/>
            <person name="Schaeffer S.W."/>
            <person name="Schatz M.C."/>
            <person name="Schlenke T."/>
            <person name="Schwartz R."/>
            <person name="Segarra C."/>
            <person name="Singh R.S."/>
            <person name="Sirot L."/>
            <person name="Sirota M."/>
            <person name="Sisneros N.B."/>
            <person name="Smith C.D."/>
            <person name="Smith T.F."/>
            <person name="Spieth J."/>
            <person name="Stage D.E."/>
            <person name="Stark A."/>
            <person name="Stephan W."/>
            <person name="Strausberg R.L."/>
            <person name="Strempel S."/>
            <person name="Sturgill D."/>
            <person name="Sutton G."/>
            <person name="Sutton G.G."/>
            <person name="Tao W."/>
            <person name="Teichmann S."/>
            <person name="Tobari Y.N."/>
            <person name="Tomimura Y."/>
            <person name="Tsolas J.M."/>
            <person name="Valente V.L."/>
            <person name="Venter E."/>
            <person name="Venter J.C."/>
            <person name="Vicario S."/>
            <person name="Vieira F.G."/>
            <person name="Vilella A.J."/>
            <person name="Villasante A."/>
            <person name="Walenz B."/>
            <person name="Wang J."/>
            <person name="Wasserman M."/>
            <person name="Watts T."/>
            <person name="Wilson D."/>
            <person name="Wilson R.K."/>
            <person name="Wing R.A."/>
            <person name="Wolfner M.F."/>
            <person name="Wong A."/>
            <person name="Wong G.K."/>
            <person name="Wu C.I."/>
            <person name="Wu G."/>
            <person name="Yamamoto D."/>
            <person name="Yang H.P."/>
            <person name="Yang S.P."/>
            <person name="Yorke J.A."/>
            <person name="Yoshida K."/>
            <person name="Zdobnov E."/>
            <person name="Zhang P."/>
            <person name="Zhang Y."/>
            <person name="Zimin A.V."/>
            <person name="Baldwin J."/>
            <person name="Abdouelleil A."/>
            <person name="Abdulkadir J."/>
            <person name="Abebe A."/>
            <person name="Abera B."/>
            <person name="Abreu J."/>
            <person name="Acer S.C."/>
            <person name="Aftuck L."/>
            <person name="Alexander A."/>
            <person name="An P."/>
            <person name="Anderson E."/>
            <person name="Anderson S."/>
            <person name="Arachi H."/>
            <person name="Azer M."/>
            <person name="Bachantsang P."/>
            <person name="Barry A."/>
            <person name="Bayul T."/>
            <person name="Berlin A."/>
            <person name="Bessette D."/>
            <person name="Bloom T."/>
            <person name="Blye J."/>
            <person name="Boguslavskiy L."/>
            <person name="Bonnet C."/>
            <person name="Boukhgalter B."/>
            <person name="Bourzgui I."/>
            <person name="Brown A."/>
            <person name="Cahill P."/>
            <person name="Channer S."/>
            <person name="Cheshatsang Y."/>
            <person name="Chuda L."/>
            <person name="Citroen M."/>
            <person name="Collymore A."/>
            <person name="Cooke P."/>
            <person name="Costello M."/>
            <person name="D'Aco K."/>
            <person name="Daza R."/>
            <person name="De Haan G."/>
            <person name="DeGray S."/>
            <person name="DeMaso C."/>
            <person name="Dhargay N."/>
            <person name="Dooley K."/>
            <person name="Dooley E."/>
            <person name="Doricent M."/>
            <person name="Dorje P."/>
            <person name="Dorjee K."/>
            <person name="Dupes A."/>
            <person name="Elong R."/>
            <person name="Falk J."/>
            <person name="Farina A."/>
            <person name="Faro S."/>
            <person name="Ferguson D."/>
            <person name="Fisher S."/>
            <person name="Foley C.D."/>
            <person name="Franke A."/>
            <person name="Friedrich D."/>
            <person name="Gadbois L."/>
            <person name="Gearin G."/>
            <person name="Gearin C.R."/>
            <person name="Giannoukos G."/>
            <person name="Goode T."/>
            <person name="Graham J."/>
            <person name="Grandbois E."/>
            <person name="Grewal S."/>
            <person name="Gyaltsen K."/>
            <person name="Hafez N."/>
            <person name="Hagos B."/>
            <person name="Hall J."/>
            <person name="Henson C."/>
            <person name="Hollinger A."/>
            <person name="Honan T."/>
            <person name="Huard M.D."/>
            <person name="Hughes L."/>
            <person name="Hurhula B."/>
            <person name="Husby M.E."/>
            <person name="Kamat A."/>
            <person name="Kanga B."/>
            <person name="Kashin S."/>
            <person name="Khazanovich D."/>
            <person name="Kisner P."/>
            <person name="Lance K."/>
            <person name="Lara M."/>
            <person name="Lee W."/>
            <person name="Lennon N."/>
            <person name="Letendre F."/>
            <person name="LeVine R."/>
            <person name="Lipovsky A."/>
            <person name="Liu X."/>
            <person name="Liu J."/>
            <person name="Liu S."/>
            <person name="Lokyitsang T."/>
            <person name="Lokyitsang Y."/>
            <person name="Lubonja R."/>
            <person name="Lui A."/>
            <person name="MacDonald P."/>
            <person name="Magnisalis V."/>
            <person name="Maru K."/>
            <person name="Matthews C."/>
            <person name="McCusker W."/>
            <person name="McDonough S."/>
            <person name="Mehta T."/>
            <person name="Meldrim J."/>
            <person name="Meneus L."/>
            <person name="Mihai O."/>
            <person name="Mihalev A."/>
            <person name="Mihova T."/>
            <person name="Mittelman R."/>
            <person name="Mlenga V."/>
            <person name="Montmayeur A."/>
            <person name="Mulrain L."/>
            <person name="Navidi A."/>
            <person name="Naylor J."/>
            <person name="Negash T."/>
            <person name="Nguyen T."/>
            <person name="Nguyen N."/>
            <person name="Nicol R."/>
            <person name="Norbu C."/>
            <person name="Norbu N."/>
            <person name="Novod N."/>
            <person name="O'Neill B."/>
            <person name="Osman S."/>
            <person name="Markiewicz E."/>
            <person name="Oyono O.L."/>
            <person name="Patti C."/>
            <person name="Phunkhang P."/>
            <person name="Pierre F."/>
            <person name="Priest M."/>
            <person name="Raghuraman S."/>
            <person name="Rege F."/>
            <person name="Reyes R."/>
            <person name="Rise C."/>
            <person name="Rogov P."/>
            <person name="Ross K."/>
            <person name="Ryan E."/>
            <person name="Settipalli S."/>
            <person name="Shea T."/>
            <person name="Sherpa N."/>
            <person name="Shi L."/>
            <person name="Shih D."/>
            <person name="Sparrow T."/>
            <person name="Spaulding J."/>
            <person name="Stalker J."/>
            <person name="Stange-Thomann N."/>
            <person name="Stavropoulos S."/>
            <person name="Stone C."/>
            <person name="Strader C."/>
            <person name="Tesfaye S."/>
            <person name="Thomson T."/>
            <person name="Thoulutsang Y."/>
            <person name="Thoulutsang D."/>
            <person name="Topham K."/>
            <person name="Topping I."/>
            <person name="Tsamla T."/>
            <person name="Vassiliev H."/>
            <person name="Vo A."/>
            <person name="Wangchuk T."/>
            <person name="Wangdi T."/>
            <person name="Weiand M."/>
            <person name="Wilkinson J."/>
            <person name="Wilson A."/>
            <person name="Yadav S."/>
            <person name="Young G."/>
            <person name="Yu Q."/>
            <person name="Zembek L."/>
            <person name="Zhong D."/>
            <person name="Zimmer A."/>
            <person name="Zwirko Z."/>
            <person name="Jaffe D.B."/>
            <person name="Alvarez P."/>
            <person name="Brockman W."/>
            <person name="Butler J."/>
            <person name="Chin C."/>
            <person name="Gnerre S."/>
            <person name="Grabherr M."/>
            <person name="Kleber M."/>
            <person name="Mauceli E."/>
            <person name="MacCallum I."/>
        </authorList>
    </citation>
    <scope>NUCLEOTIDE SEQUENCE [LARGE SCALE GENOMIC DNA]</scope>
    <source>
        <strain evidence="10 11">TSC#14021-0224.01</strain>
    </source>
</reference>
<dbReference type="GO" id="GO:0008593">
    <property type="term" value="P:regulation of Notch signaling pathway"/>
    <property type="evidence" value="ECO:0007669"/>
    <property type="project" value="EnsemblMetazoa"/>
</dbReference>
<feature type="transmembrane region" description="Helical" evidence="8">
    <location>
        <begin position="146"/>
        <end position="171"/>
    </location>
</feature>
<dbReference type="GO" id="GO:0008306">
    <property type="term" value="P:associative learning"/>
    <property type="evidence" value="ECO:0007669"/>
    <property type="project" value="EnsemblMetazoa"/>
</dbReference>
<dbReference type="GO" id="GO:0042500">
    <property type="term" value="F:aspartic endopeptidase activity, intramembrane cleaving"/>
    <property type="evidence" value="ECO:0007669"/>
    <property type="project" value="EnsemblMetazoa"/>
</dbReference>
<evidence type="ECO:0000256" key="7">
    <source>
        <dbReference type="ARBA" id="ARBA00023136"/>
    </source>
</evidence>
<name>A0A0Q5U5J7_DROER</name>
<evidence type="ECO:0000256" key="2">
    <source>
        <dbReference type="ARBA" id="ARBA00022692"/>
    </source>
</evidence>
<dbReference type="GO" id="GO:0035333">
    <property type="term" value="P:Notch receptor processing, ligand-dependent"/>
    <property type="evidence" value="ECO:0007669"/>
    <property type="project" value="EnsemblMetazoa"/>
</dbReference>
<dbReference type="Proteomes" id="UP000008711">
    <property type="component" value="Unassembled WGS sequence"/>
</dbReference>
<dbReference type="SMART" id="SM00730">
    <property type="entry name" value="PSN"/>
    <property type="match status" value="1"/>
</dbReference>
<dbReference type="PANTHER" id="PTHR10202">
    <property type="entry name" value="PRESENILIN"/>
    <property type="match status" value="1"/>
</dbReference>
<dbReference type="GO" id="GO:0070765">
    <property type="term" value="C:gamma-secretase complex"/>
    <property type="evidence" value="ECO:0007669"/>
    <property type="project" value="EnsemblMetazoa"/>
</dbReference>
<feature type="compositionally biased region" description="Polar residues" evidence="9">
    <location>
        <begin position="354"/>
        <end position="365"/>
    </location>
</feature>
<evidence type="ECO:0000256" key="8">
    <source>
        <dbReference type="RuleBase" id="RU361148"/>
    </source>
</evidence>
<dbReference type="PRINTS" id="PR01072">
    <property type="entry name" value="PRESENILIN"/>
</dbReference>
<dbReference type="GO" id="GO:0007614">
    <property type="term" value="P:short-term memory"/>
    <property type="evidence" value="ECO:0007669"/>
    <property type="project" value="EnsemblMetazoa"/>
</dbReference>
<evidence type="ECO:0000256" key="1">
    <source>
        <dbReference type="ARBA" id="ARBA00008604"/>
    </source>
</evidence>
<dbReference type="PANTHER" id="PTHR10202:SF13">
    <property type="entry name" value="PRESENILIN HOMOLOG"/>
    <property type="match status" value="1"/>
</dbReference>
<feature type="compositionally biased region" description="Polar residues" evidence="9">
    <location>
        <begin position="416"/>
        <end position="438"/>
    </location>
</feature>
<evidence type="ECO:0000313" key="11">
    <source>
        <dbReference type="Proteomes" id="UP000008711"/>
    </source>
</evidence>
<organism evidence="10 11">
    <name type="scientific">Drosophila erecta</name>
    <name type="common">Fruit fly</name>
    <dbReference type="NCBI Taxonomy" id="7220"/>
    <lineage>
        <taxon>Eukaryota</taxon>
        <taxon>Metazoa</taxon>
        <taxon>Ecdysozoa</taxon>
        <taxon>Arthropoda</taxon>
        <taxon>Hexapoda</taxon>
        <taxon>Insecta</taxon>
        <taxon>Pterygota</taxon>
        <taxon>Neoptera</taxon>
        <taxon>Endopterygota</taxon>
        <taxon>Diptera</taxon>
        <taxon>Brachycera</taxon>
        <taxon>Muscomorpha</taxon>
        <taxon>Ephydroidea</taxon>
        <taxon>Drosophilidae</taxon>
        <taxon>Drosophila</taxon>
        <taxon>Sophophora</taxon>
    </lineage>
</organism>
<dbReference type="InterPro" id="IPR042524">
    <property type="entry name" value="Presenilin_C"/>
</dbReference>
<gene>
    <name evidence="10" type="primary">Dere\GG16113</name>
    <name evidence="10" type="synonym">dere_GLEANR_16124</name>
    <name evidence="10" type="synonym">GG16113</name>
    <name evidence="10" type="ORF">Dere_GG16113</name>
</gene>
<dbReference type="GO" id="GO:0042803">
    <property type="term" value="F:protein homodimerization activity"/>
    <property type="evidence" value="ECO:0007669"/>
    <property type="project" value="EnsemblMetazoa"/>
</dbReference>
<keyword evidence="11" id="KW-1185">Reference proteome</keyword>
<feature type="transmembrane region" description="Helical" evidence="8">
    <location>
        <begin position="503"/>
        <end position="522"/>
    </location>
</feature>
<feature type="compositionally biased region" description="Polar residues" evidence="9">
    <location>
        <begin position="1"/>
        <end position="14"/>
    </location>
</feature>
<dbReference type="EC" id="3.4.23.-" evidence="8"/>
<feature type="transmembrane region" description="Helical" evidence="8">
    <location>
        <begin position="102"/>
        <end position="126"/>
    </location>
</feature>
<dbReference type="GO" id="GO:0055037">
    <property type="term" value="C:recycling endosome"/>
    <property type="evidence" value="ECO:0007669"/>
    <property type="project" value="EnsemblMetazoa"/>
</dbReference>
<evidence type="ECO:0000256" key="3">
    <source>
        <dbReference type="ARBA" id="ARBA00022824"/>
    </source>
</evidence>
<feature type="transmembrane region" description="Helical" evidence="8">
    <location>
        <begin position="242"/>
        <end position="258"/>
    </location>
</feature>
<dbReference type="GO" id="GO:0002027">
    <property type="term" value="P:regulation of heart rate"/>
    <property type="evidence" value="ECO:0007669"/>
    <property type="project" value="EnsemblMetazoa"/>
</dbReference>
<feature type="region of interest" description="Disordered" evidence="9">
    <location>
        <begin position="416"/>
        <end position="444"/>
    </location>
</feature>
<dbReference type="GO" id="GO:0016324">
    <property type="term" value="C:apical plasma membrane"/>
    <property type="evidence" value="ECO:0007669"/>
    <property type="project" value="EnsemblMetazoa"/>
</dbReference>
<evidence type="ECO:0000313" key="10">
    <source>
        <dbReference type="EMBL" id="KQS44312.1"/>
    </source>
</evidence>
<accession>A0A0Q5U5J7</accession>
<reference evidence="10 11" key="2">
    <citation type="journal article" date="2008" name="Bioinformatics">
        <title>Assembly reconciliation.</title>
        <authorList>
            <person name="Zimin A.V."/>
            <person name="Smith D.R."/>
            <person name="Sutton G."/>
            <person name="Yorke J.A."/>
        </authorList>
    </citation>
    <scope>NUCLEOTIDE SEQUENCE [LARGE SCALE GENOMIC DNA]</scope>
    <source>
        <strain evidence="10 11">TSC#14021-0224.01</strain>
    </source>
</reference>
<dbReference type="GO" id="GO:0006915">
    <property type="term" value="P:apoptotic process"/>
    <property type="evidence" value="ECO:0007669"/>
    <property type="project" value="EnsemblMetazoa"/>
</dbReference>
<evidence type="ECO:0000256" key="9">
    <source>
        <dbReference type="SAM" id="MobiDB-lite"/>
    </source>
</evidence>
<comment type="similarity">
    <text evidence="1 8">Belongs to the peptidase A22A family.</text>
</comment>
<dbReference type="GO" id="GO:0048190">
    <property type="term" value="P:wing disc dorsal/ventral pattern formation"/>
    <property type="evidence" value="ECO:0007669"/>
    <property type="project" value="EnsemblMetazoa"/>
</dbReference>
<comment type="subcellular location">
    <subcellularLocation>
        <location evidence="8">Endoplasmic reticulum membrane</location>
        <topology evidence="8">Multi-pass membrane protein</topology>
    </subcellularLocation>
    <subcellularLocation>
        <location evidence="8">Golgi apparatus membrane</location>
        <topology evidence="8">Multi-pass membrane protein</topology>
    </subcellularLocation>
</comment>
<dbReference type="GO" id="GO:0005789">
    <property type="term" value="C:endoplasmic reticulum membrane"/>
    <property type="evidence" value="ECO:0007669"/>
    <property type="project" value="UniProtKB-SubCell"/>
</dbReference>
<evidence type="ECO:0000256" key="4">
    <source>
        <dbReference type="ARBA" id="ARBA00022976"/>
    </source>
</evidence>
<dbReference type="GO" id="GO:0006509">
    <property type="term" value="P:membrane protein ectodomain proteolysis"/>
    <property type="evidence" value="ECO:0007669"/>
    <property type="project" value="EnsemblMetazoa"/>
</dbReference>
<keyword evidence="5 8" id="KW-1133">Transmembrane helix</keyword>
<proteinExistence type="inferred from homology"/>
<dbReference type="AlphaFoldDB" id="A0A0Q5U5J7"/>
<evidence type="ECO:0000256" key="5">
    <source>
        <dbReference type="ARBA" id="ARBA00022989"/>
    </source>
</evidence>
<sequence>MAAVNLQASCSSGLASEDDANVGSQIGEAERLERPPRRQQPRNNYGSSNQDQPDAAILAVPNVVMREPGGPRSSRLPGGGGGSAEMEEEQGLKYGAQHVIKLFVPVSLCMLVVVATINSISFYNSTDVYLLYTPFHEQSPEPSVKFWSALANSLILMSVVVVMTFLLIVLYKKRCYRIIHGWLILSSFMLLFIFTYLYLEELLRAYNIPMDYPTALLIMWNFGVVGMMSIHWQGPLRLQQGYLIFVAALMALVFIKYLPEWTAWAVLAAISIWDLIAVLSPRGPLRILVETAQERNEQIFPALIYSSTVVYALVNTVTPQQSQATASSSPSSSNSTTTTRATQNSLASPEAAATSGSRTGNSHPRQNQRDDGSVLATEGMPLVTFKSNLRGNAEAAGFTQEWSANLSERVARRQIEVQSTQSGNAQRSNEYRTVTAPDQNHPDGQEERGIKLGLGDFIFYSVLVGKASSYGDWTTTIACFVAILIGLCLTLLLLAIWRKALPALPISITFGLIFCFATSAVVKPFMEDLSAKQVFI</sequence>
<keyword evidence="3 8" id="KW-0256">Endoplasmic reticulum</keyword>
<comment type="subunit">
    <text evidence="8">Homodimer.</text>
</comment>
<feature type="compositionally biased region" description="Low complexity" evidence="9">
    <location>
        <begin position="322"/>
        <end position="345"/>
    </location>
</feature>
<comment type="domain">
    <text evidence="8">The PAL motif is required for normal active site conformation.</text>
</comment>
<protein>
    <recommendedName>
        <fullName evidence="8">Presenilin</fullName>
        <ecNumber evidence="8">3.4.23.-</ecNumber>
    </recommendedName>
</protein>
<dbReference type="GO" id="GO:0034205">
    <property type="term" value="P:amyloid-beta formation"/>
    <property type="evidence" value="ECO:0007669"/>
    <property type="project" value="EnsemblMetazoa"/>
</dbReference>
<keyword evidence="8 10" id="KW-0378">Hydrolase</keyword>
<dbReference type="InterPro" id="IPR006639">
    <property type="entry name" value="Preselin/SPP"/>
</dbReference>
<dbReference type="Gene3D" id="1.10.472.100">
    <property type="entry name" value="Presenilin"/>
    <property type="match status" value="1"/>
</dbReference>
<keyword evidence="7 8" id="KW-0472">Membrane</keyword>
<dbReference type="GO" id="GO:0000139">
    <property type="term" value="C:Golgi membrane"/>
    <property type="evidence" value="ECO:0007669"/>
    <property type="project" value="UniProtKB-SubCell"/>
</dbReference>
<evidence type="ECO:0000256" key="6">
    <source>
        <dbReference type="ARBA" id="ARBA00023034"/>
    </source>
</evidence>
<dbReference type="Pfam" id="PF01080">
    <property type="entry name" value="Presenilin"/>
    <property type="match status" value="1"/>
</dbReference>
<dbReference type="EMBL" id="CH954178">
    <property type="protein sequence ID" value="KQS44312.1"/>
    <property type="molecule type" value="Genomic_DNA"/>
</dbReference>
<keyword evidence="6 8" id="KW-0333">Golgi apparatus</keyword>
<feature type="region of interest" description="Disordered" evidence="9">
    <location>
        <begin position="1"/>
        <end position="52"/>
    </location>
</feature>
<keyword evidence="2 8" id="KW-0812">Transmembrane</keyword>
<feature type="transmembrane region" description="Helical" evidence="8">
    <location>
        <begin position="476"/>
        <end position="497"/>
    </location>
</feature>
<feature type="region of interest" description="Disordered" evidence="9">
    <location>
        <begin position="68"/>
        <end position="87"/>
    </location>
</feature>
<feature type="region of interest" description="Disordered" evidence="9">
    <location>
        <begin position="322"/>
        <end position="375"/>
    </location>
</feature>
<dbReference type="GO" id="GO:0055074">
    <property type="term" value="P:calcium ion homeostasis"/>
    <property type="evidence" value="ECO:0007669"/>
    <property type="project" value="TreeGrafter"/>
</dbReference>
<dbReference type="GO" id="GO:0016485">
    <property type="term" value="P:protein processing"/>
    <property type="evidence" value="ECO:0007669"/>
    <property type="project" value="InterPro"/>
</dbReference>
<comment type="function">
    <text evidence="8">Probable subunit of the gamma-secretase complex, an endoprotease complex that catalyzes the intramembrane cleavage of integral membrane proteins such as Notch receptors.</text>
</comment>
<feature type="compositionally biased region" description="Polar residues" evidence="9">
    <location>
        <begin position="43"/>
        <end position="52"/>
    </location>
</feature>
<keyword evidence="4 8" id="KW-0914">Notch signaling pathway</keyword>
<dbReference type="InterPro" id="IPR001108">
    <property type="entry name" value="Peptidase_A22A"/>
</dbReference>